<evidence type="ECO:0000256" key="2">
    <source>
        <dbReference type="ARBA" id="ARBA00023306"/>
    </source>
</evidence>
<dbReference type="Proteomes" id="UP001279734">
    <property type="component" value="Unassembled WGS sequence"/>
</dbReference>
<protein>
    <recommendedName>
        <fullName evidence="6">Cyclin-dependent protein kinase inhibitor SMR4</fullName>
    </recommendedName>
</protein>
<dbReference type="AlphaFoldDB" id="A0AAD3SLE3"/>
<dbReference type="InterPro" id="IPR040389">
    <property type="entry name" value="SMR"/>
</dbReference>
<gene>
    <name evidence="4" type="ORF">Nepgr_014582</name>
</gene>
<reference evidence="4" key="1">
    <citation type="submission" date="2023-05" db="EMBL/GenBank/DDBJ databases">
        <title>Nepenthes gracilis genome sequencing.</title>
        <authorList>
            <person name="Fukushima K."/>
        </authorList>
    </citation>
    <scope>NUCLEOTIDE SEQUENCE</scope>
    <source>
        <strain evidence="4">SING2019-196</strain>
    </source>
</reference>
<accession>A0AAD3SLE3</accession>
<evidence type="ECO:0000256" key="3">
    <source>
        <dbReference type="SAM" id="MobiDB-lite"/>
    </source>
</evidence>
<dbReference type="GO" id="GO:0005634">
    <property type="term" value="C:nucleus"/>
    <property type="evidence" value="ECO:0007669"/>
    <property type="project" value="TreeGrafter"/>
</dbReference>
<evidence type="ECO:0000313" key="4">
    <source>
        <dbReference type="EMBL" id="GMH12741.1"/>
    </source>
</evidence>
<dbReference type="PANTHER" id="PTHR33142">
    <property type="entry name" value="CYCLIN-DEPENDENT PROTEIN KINASE INHIBITOR SMR13"/>
    <property type="match status" value="1"/>
</dbReference>
<organism evidence="4 5">
    <name type="scientific">Nepenthes gracilis</name>
    <name type="common">Slender pitcher plant</name>
    <dbReference type="NCBI Taxonomy" id="150966"/>
    <lineage>
        <taxon>Eukaryota</taxon>
        <taxon>Viridiplantae</taxon>
        <taxon>Streptophyta</taxon>
        <taxon>Embryophyta</taxon>
        <taxon>Tracheophyta</taxon>
        <taxon>Spermatophyta</taxon>
        <taxon>Magnoliopsida</taxon>
        <taxon>eudicotyledons</taxon>
        <taxon>Gunneridae</taxon>
        <taxon>Pentapetalae</taxon>
        <taxon>Caryophyllales</taxon>
        <taxon>Nepenthaceae</taxon>
        <taxon>Nepenthes</taxon>
    </lineage>
</organism>
<dbReference type="GO" id="GO:0032875">
    <property type="term" value="P:regulation of DNA endoreduplication"/>
    <property type="evidence" value="ECO:0007669"/>
    <property type="project" value="InterPro"/>
</dbReference>
<proteinExistence type="predicted"/>
<evidence type="ECO:0008006" key="6">
    <source>
        <dbReference type="Google" id="ProtNLM"/>
    </source>
</evidence>
<comment type="caution">
    <text evidence="4">The sequence shown here is derived from an EMBL/GenBank/DDBJ whole genome shotgun (WGS) entry which is preliminary data.</text>
</comment>
<dbReference type="EMBL" id="BSYO01000012">
    <property type="protein sequence ID" value="GMH12741.1"/>
    <property type="molecule type" value="Genomic_DNA"/>
</dbReference>
<keyword evidence="1" id="KW-0649">Protein kinase inhibitor</keyword>
<sequence length="69" mass="7738">MEVAESELEVTEQGCMTPTHGDCQIPVPLVPPPPPKKRRCSCGKKSEPRKNGYFNAPDLELIFTMVPRR</sequence>
<evidence type="ECO:0000256" key="1">
    <source>
        <dbReference type="ARBA" id="ARBA00023013"/>
    </source>
</evidence>
<keyword evidence="2" id="KW-0131">Cell cycle</keyword>
<evidence type="ECO:0000313" key="5">
    <source>
        <dbReference type="Proteomes" id="UP001279734"/>
    </source>
</evidence>
<feature type="region of interest" description="Disordered" evidence="3">
    <location>
        <begin position="1"/>
        <end position="46"/>
    </location>
</feature>
<dbReference type="PANTHER" id="PTHR33142:SF15">
    <property type="entry name" value="CYCLIN-DEPENDENT PROTEIN KINASE INHIBITOR SMR4"/>
    <property type="match status" value="1"/>
</dbReference>
<keyword evidence="5" id="KW-1185">Reference proteome</keyword>
<feature type="compositionally biased region" description="Acidic residues" evidence="3">
    <location>
        <begin position="1"/>
        <end position="10"/>
    </location>
</feature>
<name>A0AAD3SLE3_NEPGR</name>
<dbReference type="GO" id="GO:0004860">
    <property type="term" value="F:protein kinase inhibitor activity"/>
    <property type="evidence" value="ECO:0007669"/>
    <property type="project" value="UniProtKB-KW"/>
</dbReference>